<dbReference type="HOGENOM" id="CLU_2386563_0_0_1"/>
<dbReference type="EMBL" id="DS547143">
    <property type="protein sequence ID" value="EDR01087.1"/>
    <property type="molecule type" value="Genomic_DNA"/>
</dbReference>
<keyword evidence="2" id="KW-1185">Reference proteome</keyword>
<evidence type="ECO:0000313" key="1">
    <source>
        <dbReference type="EMBL" id="EDR01087.1"/>
    </source>
</evidence>
<proteinExistence type="predicted"/>
<dbReference type="RefSeq" id="XP_001888306.1">
    <property type="nucleotide sequence ID" value="XM_001888271.1"/>
</dbReference>
<dbReference type="InParanoid" id="B0DWG9"/>
<dbReference type="AlphaFoldDB" id="B0DWG9"/>
<reference evidence="1 2" key="1">
    <citation type="journal article" date="2008" name="Nature">
        <title>The genome of Laccaria bicolor provides insights into mycorrhizal symbiosis.</title>
        <authorList>
            <person name="Martin F."/>
            <person name="Aerts A."/>
            <person name="Ahren D."/>
            <person name="Brun A."/>
            <person name="Danchin E.G.J."/>
            <person name="Duchaussoy F."/>
            <person name="Gibon J."/>
            <person name="Kohler A."/>
            <person name="Lindquist E."/>
            <person name="Pereda V."/>
            <person name="Salamov A."/>
            <person name="Shapiro H.J."/>
            <person name="Wuyts J."/>
            <person name="Blaudez D."/>
            <person name="Buee M."/>
            <person name="Brokstein P."/>
            <person name="Canbaeck B."/>
            <person name="Cohen D."/>
            <person name="Courty P.E."/>
            <person name="Coutinho P.M."/>
            <person name="Delaruelle C."/>
            <person name="Detter J.C."/>
            <person name="Deveau A."/>
            <person name="DiFazio S."/>
            <person name="Duplessis S."/>
            <person name="Fraissinet-Tachet L."/>
            <person name="Lucic E."/>
            <person name="Frey-Klett P."/>
            <person name="Fourrey C."/>
            <person name="Feussner I."/>
            <person name="Gay G."/>
            <person name="Grimwood J."/>
            <person name="Hoegger P.J."/>
            <person name="Jain P."/>
            <person name="Kilaru S."/>
            <person name="Labbe J."/>
            <person name="Lin Y.C."/>
            <person name="Legue V."/>
            <person name="Le Tacon F."/>
            <person name="Marmeisse R."/>
            <person name="Melayah D."/>
            <person name="Montanini B."/>
            <person name="Muratet M."/>
            <person name="Nehls U."/>
            <person name="Niculita-Hirzel H."/>
            <person name="Oudot-Le Secq M.P."/>
            <person name="Peter M."/>
            <person name="Quesneville H."/>
            <person name="Rajashekar B."/>
            <person name="Reich M."/>
            <person name="Rouhier N."/>
            <person name="Schmutz J."/>
            <person name="Yin T."/>
            <person name="Chalot M."/>
            <person name="Henrissat B."/>
            <person name="Kuees U."/>
            <person name="Lucas S."/>
            <person name="Van de Peer Y."/>
            <person name="Podila G.K."/>
            <person name="Polle A."/>
            <person name="Pukkila P.J."/>
            <person name="Richardson P.M."/>
            <person name="Rouze P."/>
            <person name="Sanders I.R."/>
            <person name="Stajich J.E."/>
            <person name="Tunlid A."/>
            <person name="Tuskan G."/>
            <person name="Grigoriev I.V."/>
        </authorList>
    </citation>
    <scope>NUCLEOTIDE SEQUENCE [LARGE SCALE GENOMIC DNA]</scope>
    <source>
        <strain evidence="2">S238N-H82 / ATCC MYA-4686</strain>
    </source>
</reference>
<dbReference type="GeneID" id="6083952"/>
<name>B0DWG9_LACBS</name>
<organism evidence="2">
    <name type="scientific">Laccaria bicolor (strain S238N-H82 / ATCC MYA-4686)</name>
    <name type="common">Bicoloured deceiver</name>
    <name type="synonym">Laccaria laccata var. bicolor</name>
    <dbReference type="NCBI Taxonomy" id="486041"/>
    <lineage>
        <taxon>Eukaryota</taxon>
        <taxon>Fungi</taxon>
        <taxon>Dikarya</taxon>
        <taxon>Basidiomycota</taxon>
        <taxon>Agaricomycotina</taxon>
        <taxon>Agaricomycetes</taxon>
        <taxon>Agaricomycetidae</taxon>
        <taxon>Agaricales</taxon>
        <taxon>Agaricineae</taxon>
        <taxon>Hydnangiaceae</taxon>
        <taxon>Laccaria</taxon>
    </lineage>
</organism>
<protein>
    <submittedName>
        <fullName evidence="1">Predicted protein</fullName>
    </submittedName>
</protein>
<accession>B0DWG9</accession>
<sequence length="94" mass="11050">MEGGIFPPPLYPPCPLLLYKSRTAATWKETMKPEMKILVYIEYTPPLDNPPHRNSSNDYMRVWKQTKHNLYLHELLERKASICICAICKKEATW</sequence>
<evidence type="ECO:0000313" key="2">
    <source>
        <dbReference type="Proteomes" id="UP000001194"/>
    </source>
</evidence>
<dbReference type="Proteomes" id="UP000001194">
    <property type="component" value="Unassembled WGS sequence"/>
</dbReference>
<gene>
    <name evidence="1" type="ORF">LACBIDRAFT_312588</name>
</gene>
<dbReference type="KEGG" id="lbc:LACBIDRAFT_312588"/>